<dbReference type="GO" id="GO:0030388">
    <property type="term" value="P:fructose 1,6-bisphosphate metabolic process"/>
    <property type="evidence" value="ECO:0007669"/>
    <property type="project" value="TreeGrafter"/>
</dbReference>
<dbReference type="PANTHER" id="PTHR13697">
    <property type="entry name" value="PHOSPHOFRUCTOKINASE"/>
    <property type="match status" value="1"/>
</dbReference>
<feature type="binding site" description="in other chain" evidence="10">
    <location>
        <begin position="177"/>
        <end position="179"/>
    </location>
    <ligand>
        <name>substrate</name>
        <note>ligand shared between dimeric partners</note>
    </ligand>
</feature>
<dbReference type="GO" id="GO:0047334">
    <property type="term" value="F:diphosphate-fructose-6-phosphate 1-phosphotransferase activity"/>
    <property type="evidence" value="ECO:0007669"/>
    <property type="project" value="InterPro"/>
</dbReference>
<dbReference type="Gene3D" id="3.40.50.460">
    <property type="entry name" value="Phosphofructokinase domain"/>
    <property type="match status" value="1"/>
</dbReference>
<dbReference type="InterPro" id="IPR022953">
    <property type="entry name" value="ATP_PFK"/>
</dbReference>
<feature type="binding site" evidence="10">
    <location>
        <begin position="109"/>
        <end position="112"/>
    </location>
    <ligand>
        <name>ATP</name>
        <dbReference type="ChEBI" id="CHEBI:30616"/>
    </ligand>
</feature>
<comment type="caution">
    <text evidence="10">Lacks conserved residue(s) required for the propagation of feature annotation.</text>
</comment>
<proteinExistence type="inferred from homology"/>
<dbReference type="GO" id="GO:0061621">
    <property type="term" value="P:canonical glycolysis"/>
    <property type="evidence" value="ECO:0007669"/>
    <property type="project" value="TreeGrafter"/>
</dbReference>
<sequence length="362" mass="38305">MGNKKRIGILTSGGDCPGLNCIIRAVVSHATLTYDWEVLGIPYATQGLLERKAMKLSMHGMDLQGIDPLLSMGGTILGSINKGDTLASASELLASYEALELDALIVIGGDGSLGILHELASQGNWNIVGIPKTIDNDIALTERVIGFDTAVNTVVDALNRLTFTAASHDRVMIVEVMGRTSGHLALHSGIAGGADVILIPEIPYSIIDICKHLVELRVRWHRKFAIIVVAEGATIAANSSSSTTTESSHGRACSIGQYIADQIDSCSVKKMDMRVSILGHIQRGGIPSALDRLTATIFGKAAVDLVAKGKYGNMIGWKNGQVVAVPIEEVVAKSPLLVDPYGELVQVAKSTGIYVGNNAENN</sequence>
<dbReference type="GO" id="GO:0003872">
    <property type="term" value="F:6-phosphofructokinase activity"/>
    <property type="evidence" value="ECO:0007669"/>
    <property type="project" value="UniProtKB-UniRule"/>
</dbReference>
<evidence type="ECO:0000256" key="5">
    <source>
        <dbReference type="ARBA" id="ARBA00022679"/>
    </source>
</evidence>
<feature type="binding site" evidence="10">
    <location>
        <position position="14"/>
    </location>
    <ligand>
        <name>ATP</name>
        <dbReference type="ChEBI" id="CHEBI:30616"/>
    </ligand>
</feature>
<evidence type="ECO:0000256" key="10">
    <source>
        <dbReference type="HAMAP-Rule" id="MF_01976"/>
    </source>
</evidence>
<comment type="cofactor">
    <cofactor evidence="1 10">
        <name>Mg(2+)</name>
        <dbReference type="ChEBI" id="CHEBI:18420"/>
    </cofactor>
</comment>
<dbReference type="Pfam" id="PF00365">
    <property type="entry name" value="PFK"/>
    <property type="match status" value="1"/>
</dbReference>
<evidence type="ECO:0000256" key="1">
    <source>
        <dbReference type="ARBA" id="ARBA00001946"/>
    </source>
</evidence>
<keyword evidence="13" id="KW-1185">Reference proteome</keyword>
<feature type="binding site" evidence="10">
    <location>
        <begin position="82"/>
        <end position="83"/>
    </location>
    <ligand>
        <name>ATP</name>
        <dbReference type="ChEBI" id="CHEBI:30616"/>
    </ligand>
</feature>
<comment type="function">
    <text evidence="10">Catalyzes the phosphorylation of D-fructose 6-phosphate to fructose 1,6-bisphosphate by ATP, the first committing step of glycolysis.</text>
</comment>
<dbReference type="GO" id="GO:0005945">
    <property type="term" value="C:6-phosphofructokinase complex"/>
    <property type="evidence" value="ECO:0007669"/>
    <property type="project" value="TreeGrafter"/>
</dbReference>
<feature type="binding site" description="in other chain" evidence="10">
    <location>
        <begin position="133"/>
        <end position="135"/>
    </location>
    <ligand>
        <name>substrate</name>
        <note>ligand shared between dimeric partners</note>
    </ligand>
</feature>
<dbReference type="GO" id="GO:0046872">
    <property type="term" value="F:metal ion binding"/>
    <property type="evidence" value="ECO:0007669"/>
    <property type="project" value="UniProtKB-KW"/>
</dbReference>
<accession>A0AAP5IEP8</accession>
<dbReference type="PIRSF" id="PIRSF000532">
    <property type="entry name" value="ATP_PFK_prok"/>
    <property type="match status" value="1"/>
</dbReference>
<dbReference type="GO" id="GO:0016208">
    <property type="term" value="F:AMP binding"/>
    <property type="evidence" value="ECO:0007669"/>
    <property type="project" value="TreeGrafter"/>
</dbReference>
<dbReference type="GO" id="GO:0070095">
    <property type="term" value="F:fructose-6-phosphate binding"/>
    <property type="evidence" value="ECO:0007669"/>
    <property type="project" value="TreeGrafter"/>
</dbReference>
<evidence type="ECO:0000256" key="6">
    <source>
        <dbReference type="ARBA" id="ARBA00022723"/>
    </source>
</evidence>
<dbReference type="PANTHER" id="PTHR13697:SF52">
    <property type="entry name" value="ATP-DEPENDENT 6-PHOSPHOFRUCTOKINASE 3"/>
    <property type="match status" value="1"/>
</dbReference>
<keyword evidence="10" id="KW-0547">Nucleotide-binding</keyword>
<dbReference type="HAMAP" id="MF_01976">
    <property type="entry name" value="Phosphofructokinase_III"/>
    <property type="match status" value="1"/>
</dbReference>
<evidence type="ECO:0000256" key="4">
    <source>
        <dbReference type="ARBA" id="ARBA00022490"/>
    </source>
</evidence>
<dbReference type="GO" id="GO:0005524">
    <property type="term" value="F:ATP binding"/>
    <property type="evidence" value="ECO:0007669"/>
    <property type="project" value="UniProtKB-KW"/>
</dbReference>
<keyword evidence="5 10" id="KW-0808">Transferase</keyword>
<dbReference type="GO" id="GO:0048029">
    <property type="term" value="F:monosaccharide binding"/>
    <property type="evidence" value="ECO:0007669"/>
    <property type="project" value="TreeGrafter"/>
</dbReference>
<dbReference type="InterPro" id="IPR012003">
    <property type="entry name" value="ATP_PFK_prok-type"/>
</dbReference>
<comment type="catalytic activity">
    <reaction evidence="10">
        <text>beta-D-fructose 6-phosphate + ATP = beta-D-fructose 1,6-bisphosphate + ADP + H(+)</text>
        <dbReference type="Rhea" id="RHEA:16109"/>
        <dbReference type="ChEBI" id="CHEBI:15378"/>
        <dbReference type="ChEBI" id="CHEBI:30616"/>
        <dbReference type="ChEBI" id="CHEBI:32966"/>
        <dbReference type="ChEBI" id="CHEBI:57634"/>
        <dbReference type="ChEBI" id="CHEBI:456216"/>
        <dbReference type="EC" id="2.7.1.11"/>
    </reaction>
</comment>
<dbReference type="EC" id="2.7.1.11" evidence="10"/>
<dbReference type="RefSeq" id="WP_208344136.1">
    <property type="nucleotide sequence ID" value="NZ_CAWQFN010000478.1"/>
</dbReference>
<dbReference type="PROSITE" id="PS00433">
    <property type="entry name" value="PHOSPHOFRUCTOKINASE"/>
    <property type="match status" value="1"/>
</dbReference>
<keyword evidence="4 10" id="KW-0963">Cytoplasm</keyword>
<evidence type="ECO:0000256" key="7">
    <source>
        <dbReference type="ARBA" id="ARBA00022777"/>
    </source>
</evidence>
<evidence type="ECO:0000256" key="9">
    <source>
        <dbReference type="ARBA" id="ARBA00023152"/>
    </source>
</evidence>
<dbReference type="PRINTS" id="PR00476">
    <property type="entry name" value="PHFRCTKINASE"/>
</dbReference>
<dbReference type="AlphaFoldDB" id="A0AAP5IEP8"/>
<keyword evidence="9 10" id="KW-0324">Glycolysis</keyword>
<name>A0AAP5IEP8_9CYAN</name>
<feature type="binding site" evidence="10">
    <location>
        <position position="274"/>
    </location>
    <ligand>
        <name>substrate</name>
        <note>ligand shared between dimeric partners</note>
    </ligand>
</feature>
<evidence type="ECO:0000256" key="8">
    <source>
        <dbReference type="ARBA" id="ARBA00022842"/>
    </source>
</evidence>
<comment type="pathway">
    <text evidence="3 10">Carbohydrate degradation; glycolysis; D-glyceraldehyde 3-phosphate and glycerone phosphate from D-glucose: step 3/4.</text>
</comment>
<feature type="active site" description="Proton acceptor" evidence="10">
    <location>
        <position position="135"/>
    </location>
</feature>
<dbReference type="GO" id="GO:0042802">
    <property type="term" value="F:identical protein binding"/>
    <property type="evidence" value="ECO:0007669"/>
    <property type="project" value="TreeGrafter"/>
</dbReference>
<evidence type="ECO:0000313" key="13">
    <source>
        <dbReference type="Proteomes" id="UP000667802"/>
    </source>
</evidence>
<comment type="subcellular location">
    <subcellularLocation>
        <location evidence="2 10">Cytoplasm</location>
    </subcellularLocation>
</comment>
<feature type="binding site" description="in other chain" evidence="10">
    <location>
        <begin position="280"/>
        <end position="283"/>
    </location>
    <ligand>
        <name>substrate</name>
        <note>ligand shared between dimeric partners</note>
    </ligand>
</feature>
<dbReference type="InterPro" id="IPR012829">
    <property type="entry name" value="Phosphofructokinase_III"/>
</dbReference>
<dbReference type="FunFam" id="3.40.50.460:FF:000002">
    <property type="entry name" value="ATP-dependent 6-phosphofructokinase"/>
    <property type="match status" value="1"/>
</dbReference>
<dbReference type="GO" id="GO:0006002">
    <property type="term" value="P:fructose 6-phosphate metabolic process"/>
    <property type="evidence" value="ECO:0007669"/>
    <property type="project" value="InterPro"/>
</dbReference>
<protein>
    <recommendedName>
        <fullName evidence="10">ATP-dependent 6-phosphofructokinase</fullName>
        <shortName evidence="10">ATP-PFK</shortName>
        <shortName evidence="10">Phosphofructokinase</shortName>
        <ecNumber evidence="10">2.7.1.11</ecNumber>
    </recommendedName>
    <alternativeName>
        <fullName evidence="10">Phosphohexokinase</fullName>
    </alternativeName>
</protein>
<comment type="similarity">
    <text evidence="10">Belongs to the phosphofructokinase type A (PFKA) family. Mixed-substrate PFK group III subfamily.</text>
</comment>
<dbReference type="Proteomes" id="UP000667802">
    <property type="component" value="Unassembled WGS sequence"/>
</dbReference>
<keyword evidence="6 10" id="KW-0479">Metal-binding</keyword>
<dbReference type="InterPro" id="IPR035966">
    <property type="entry name" value="PKF_sf"/>
</dbReference>
<evidence type="ECO:0000256" key="3">
    <source>
        <dbReference type="ARBA" id="ARBA00004679"/>
    </source>
</evidence>
<dbReference type="SUPFAM" id="SSF53784">
    <property type="entry name" value="Phosphofructokinase"/>
    <property type="match status" value="1"/>
</dbReference>
<dbReference type="InterPro" id="IPR000023">
    <property type="entry name" value="Phosphofructokinase_dom"/>
</dbReference>
<evidence type="ECO:0000259" key="11">
    <source>
        <dbReference type="Pfam" id="PF00365"/>
    </source>
</evidence>
<feature type="site" description="Important for substrate specificity; cannot use PPi as phosphoryl donor" evidence="10">
    <location>
        <position position="111"/>
    </location>
</feature>
<feature type="binding site" evidence="10">
    <location>
        <position position="110"/>
    </location>
    <ligand>
        <name>Mg(2+)</name>
        <dbReference type="ChEBI" id="CHEBI:18420"/>
        <note>catalytic</note>
    </ligand>
</feature>
<keyword evidence="7 10" id="KW-0418">Kinase</keyword>
<feature type="domain" description="Phosphofructokinase" evidence="11">
    <location>
        <begin position="6"/>
        <end position="306"/>
    </location>
</feature>
<feature type="binding site" description="in other chain" evidence="10">
    <location>
        <position position="231"/>
    </location>
    <ligand>
        <name>substrate</name>
        <note>ligand shared between dimeric partners</note>
    </ligand>
</feature>
<comment type="subunit">
    <text evidence="10">Homodimer or homotetramer.</text>
</comment>
<dbReference type="EMBL" id="JAALHA020000028">
    <property type="protein sequence ID" value="MDR9899894.1"/>
    <property type="molecule type" value="Genomic_DNA"/>
</dbReference>
<dbReference type="Gene3D" id="3.40.50.450">
    <property type="match status" value="1"/>
</dbReference>
<feature type="binding site" evidence="10">
    <location>
        <position position="170"/>
    </location>
    <ligand>
        <name>substrate</name>
        <note>ligand shared between dimeric partners</note>
    </ligand>
</feature>
<keyword evidence="8 10" id="KW-0460">Magnesium</keyword>
<evidence type="ECO:0000313" key="12">
    <source>
        <dbReference type="EMBL" id="MDR9899894.1"/>
    </source>
</evidence>
<reference evidence="13" key="1">
    <citation type="journal article" date="2021" name="Science">
        <title>Hunting the eagle killer: A cyanobacterial neurotoxin causes vacuolar myelinopathy.</title>
        <authorList>
            <person name="Breinlinger S."/>
            <person name="Phillips T.J."/>
            <person name="Haram B.N."/>
            <person name="Mares J."/>
            <person name="Martinez Yerena J.A."/>
            <person name="Hrouzek P."/>
            <person name="Sobotka R."/>
            <person name="Henderson W.M."/>
            <person name="Schmieder P."/>
            <person name="Williams S.M."/>
            <person name="Lauderdale J.D."/>
            <person name="Wilde H.D."/>
            <person name="Gerrin W."/>
            <person name="Kust A."/>
            <person name="Washington J.W."/>
            <person name="Wagner C."/>
            <person name="Geier B."/>
            <person name="Liebeke M."/>
            <person name="Enke H."/>
            <person name="Niedermeyer T.H.J."/>
            <person name="Wilde S.B."/>
        </authorList>
    </citation>
    <scope>NUCLEOTIDE SEQUENCE [LARGE SCALE GENOMIC DNA]</scope>
    <source>
        <strain evidence="13">Thurmond2011</strain>
    </source>
</reference>
<keyword evidence="10" id="KW-0067">ATP-binding</keyword>
<dbReference type="InterPro" id="IPR015912">
    <property type="entry name" value="Phosphofructokinase_CS"/>
</dbReference>
<comment type="caution">
    <text evidence="12">The sequence shown here is derived from an EMBL/GenBank/DDBJ whole genome shotgun (WGS) entry which is preliminary data.</text>
</comment>
<organism evidence="12 13">
    <name type="scientific">Aetokthonos hydrillicola Thurmond2011</name>
    <dbReference type="NCBI Taxonomy" id="2712845"/>
    <lineage>
        <taxon>Bacteria</taxon>
        <taxon>Bacillati</taxon>
        <taxon>Cyanobacteriota</taxon>
        <taxon>Cyanophyceae</taxon>
        <taxon>Nostocales</taxon>
        <taxon>Hapalosiphonaceae</taxon>
        <taxon>Aetokthonos</taxon>
    </lineage>
</organism>
<evidence type="ECO:0000256" key="2">
    <source>
        <dbReference type="ARBA" id="ARBA00004496"/>
    </source>
</evidence>
<dbReference type="NCBIfam" id="NF002872">
    <property type="entry name" value="PRK03202.1"/>
    <property type="match status" value="1"/>
</dbReference>
<gene>
    <name evidence="10" type="primary">pfkA</name>
    <name evidence="12" type="ORF">G7B40_035860</name>
</gene>